<evidence type="ECO:0000259" key="1">
    <source>
        <dbReference type="PROSITE" id="PS50011"/>
    </source>
</evidence>
<reference evidence="2 3" key="1">
    <citation type="submission" date="2007-03" db="EMBL/GenBank/DDBJ databases">
        <authorList>
            <person name="Stal L."/>
            <person name="Ferriera S."/>
            <person name="Johnson J."/>
            <person name="Kravitz S."/>
            <person name="Beeson K."/>
            <person name="Sutton G."/>
            <person name="Rogers Y.-H."/>
            <person name="Friedman R."/>
            <person name="Frazier M."/>
            <person name="Venter J.C."/>
        </authorList>
    </citation>
    <scope>NUCLEOTIDE SEQUENCE [LARGE SCALE GENOMIC DNA]</scope>
    <source>
        <strain evidence="2 3">CCY0110</strain>
    </source>
</reference>
<dbReference type="SUPFAM" id="SSF56112">
    <property type="entry name" value="Protein kinase-like (PK-like)"/>
    <property type="match status" value="1"/>
</dbReference>
<keyword evidence="3" id="KW-1185">Reference proteome</keyword>
<dbReference type="AlphaFoldDB" id="A3IRJ6"/>
<dbReference type="PROSITE" id="PS50011">
    <property type="entry name" value="PROTEIN_KINASE_DOM"/>
    <property type="match status" value="1"/>
</dbReference>
<dbReference type="InterPro" id="IPR045269">
    <property type="entry name" value="Atg1-like"/>
</dbReference>
<dbReference type="GO" id="GO:0005524">
    <property type="term" value="F:ATP binding"/>
    <property type="evidence" value="ECO:0007669"/>
    <property type="project" value="InterPro"/>
</dbReference>
<comment type="caution">
    <text evidence="2">The sequence shown here is derived from an EMBL/GenBank/DDBJ whole genome shotgun (WGS) entry which is preliminary data.</text>
</comment>
<evidence type="ECO:0000313" key="3">
    <source>
        <dbReference type="Proteomes" id="UP000003781"/>
    </source>
</evidence>
<dbReference type="GO" id="GO:0005737">
    <property type="term" value="C:cytoplasm"/>
    <property type="evidence" value="ECO:0007669"/>
    <property type="project" value="TreeGrafter"/>
</dbReference>
<dbReference type="eggNOG" id="COG0515">
    <property type="taxonomic scope" value="Bacteria"/>
</dbReference>
<dbReference type="Pfam" id="PF13191">
    <property type="entry name" value="AAA_16"/>
    <property type="match status" value="1"/>
</dbReference>
<dbReference type="InterPro" id="IPR000719">
    <property type="entry name" value="Prot_kinase_dom"/>
</dbReference>
<dbReference type="Pfam" id="PF00069">
    <property type="entry name" value="Pkinase"/>
    <property type="match status" value="1"/>
</dbReference>
<dbReference type="eggNOG" id="COG3899">
    <property type="taxonomic scope" value="Bacteria"/>
</dbReference>
<dbReference type="InterPro" id="IPR027417">
    <property type="entry name" value="P-loop_NTPase"/>
</dbReference>
<gene>
    <name evidence="2" type="ORF">CY0110_25481</name>
</gene>
<accession>A3IRJ6</accession>
<dbReference type="PANTHER" id="PTHR24348">
    <property type="entry name" value="SERINE/THREONINE-PROTEIN KINASE UNC-51-RELATED"/>
    <property type="match status" value="1"/>
</dbReference>
<keyword evidence="2" id="KW-0418">Kinase</keyword>
<proteinExistence type="predicted"/>
<sequence length="375" mass="42972">MRDQPVTLEGYQLIEEIYNSPRTLIYRGISEADKKPVIIKLLHRDFPSFSELVRFRHQYTITKHLNLSGIVRPLHLHPYGNGLAMVMEDEGLIALKEFWKLENNSNFLAQFLTIAIQLANILDDLHQQRIIHKDINPANILVHPQSLQIKLIDFSIASQLPQEYIQLQPPTNLEGTLAYIAPEQTGRMNRGVDYRSDFYALGVTFYELLTGTLPFTSQDPAELVYSHLAKSPIPPQQINNSIPKILSNLILKLMSKNPEERYQTAFGLRYDLEKIQATEKEIKPFTLGAKDISDRFIISEKLYGRETEVKTLLAAFDRITQSQSFANIELMLVTGFSGIGKTVLVNEIHKPIYDKRATLLRENMSNCNEIFLFLL</sequence>
<dbReference type="Gene3D" id="1.10.510.10">
    <property type="entry name" value="Transferase(Phosphotransferase) domain 1"/>
    <property type="match status" value="1"/>
</dbReference>
<protein>
    <submittedName>
        <fullName evidence="2">Serine/Threonine protein kinase and Signal Transduction Histidine Kinase (STHK) with GAF sensor</fullName>
    </submittedName>
</protein>
<dbReference type="SUPFAM" id="SSF52540">
    <property type="entry name" value="P-loop containing nucleoside triphosphate hydrolases"/>
    <property type="match status" value="1"/>
</dbReference>
<dbReference type="CDD" id="cd14014">
    <property type="entry name" value="STKc_PknB_like"/>
    <property type="match status" value="1"/>
</dbReference>
<feature type="domain" description="Protein kinase" evidence="1">
    <location>
        <begin position="11"/>
        <end position="286"/>
    </location>
</feature>
<keyword evidence="2" id="KW-0808">Transferase</keyword>
<dbReference type="EMBL" id="AAXW01000019">
    <property type="protein sequence ID" value="EAZ90845.1"/>
    <property type="molecule type" value="Genomic_DNA"/>
</dbReference>
<dbReference type="OrthoDB" id="9801841at2"/>
<dbReference type="Proteomes" id="UP000003781">
    <property type="component" value="Unassembled WGS sequence"/>
</dbReference>
<dbReference type="InterPro" id="IPR011009">
    <property type="entry name" value="Kinase-like_dom_sf"/>
</dbReference>
<dbReference type="Gene3D" id="3.40.50.300">
    <property type="entry name" value="P-loop containing nucleotide triphosphate hydrolases"/>
    <property type="match status" value="1"/>
</dbReference>
<dbReference type="InterPro" id="IPR041664">
    <property type="entry name" value="AAA_16"/>
</dbReference>
<dbReference type="RefSeq" id="WP_008276004.1">
    <property type="nucleotide sequence ID" value="NZ_AAXW01000019.1"/>
</dbReference>
<organism evidence="2 3">
    <name type="scientific">Crocosphaera chwakensis CCY0110</name>
    <dbReference type="NCBI Taxonomy" id="391612"/>
    <lineage>
        <taxon>Bacteria</taxon>
        <taxon>Bacillati</taxon>
        <taxon>Cyanobacteriota</taxon>
        <taxon>Cyanophyceae</taxon>
        <taxon>Oscillatoriophycideae</taxon>
        <taxon>Chroococcales</taxon>
        <taxon>Aphanothecaceae</taxon>
        <taxon>Crocosphaera</taxon>
        <taxon>Crocosphaera chwakensis</taxon>
    </lineage>
</organism>
<dbReference type="GO" id="GO:0004674">
    <property type="term" value="F:protein serine/threonine kinase activity"/>
    <property type="evidence" value="ECO:0007669"/>
    <property type="project" value="UniProtKB-KW"/>
</dbReference>
<name>A3IRJ6_9CHRO</name>
<evidence type="ECO:0000313" key="2">
    <source>
        <dbReference type="EMBL" id="EAZ90845.1"/>
    </source>
</evidence>
<keyword evidence="2" id="KW-0723">Serine/threonine-protein kinase</keyword>